<evidence type="ECO:0000259" key="1">
    <source>
        <dbReference type="Pfam" id="PF13173"/>
    </source>
</evidence>
<protein>
    <submittedName>
        <fullName evidence="3">AAA family ATPase</fullName>
    </submittedName>
</protein>
<dbReference type="InterPro" id="IPR041682">
    <property type="entry name" value="AAA_14"/>
</dbReference>
<name>A0A948S0K1_UNCEI</name>
<evidence type="ECO:0000313" key="3">
    <source>
        <dbReference type="EMBL" id="MBU2693118.1"/>
    </source>
</evidence>
<dbReference type="InterPro" id="IPR027417">
    <property type="entry name" value="P-loop_NTPase"/>
</dbReference>
<dbReference type="Pfam" id="PF13173">
    <property type="entry name" value="AAA_14"/>
    <property type="match status" value="1"/>
</dbReference>
<sequence length="381" mass="44466">MIFVSGPRQVGKTTTCRNHAGAYANWDNVDDREQILAGPDGLIKSLKLDRLSETKPTTLFDELHKYPQWKSFLKGFFDTCADQVHIIVTGSSRMDIYRRGGDSLMGRYFLYHMHPFSLAETIARDLPDPKRIVRSPQRVKAAEFDALWEHGGYPEPFLKRDRRFSRRWQSLRLEQLIREDIRDLTQIQQVAQLELLVRHLAGRSAHQLVYGNLAKEVRVSVDTIRRWIDTLRHFHLGFYIRPWSKNVSRSLRKEPKWFLRDWASIDDAGDKSETFVACHLLKAVDGWNDMGLGKFELGYLRDKEKREVDFVVVRDGTPWFLVEVKYRDESLSRNLRYFQDQVKAPFAFQVIIDAEYVDADCFASPRDPLVVPAKTFLSQLL</sequence>
<dbReference type="PANTHER" id="PTHR43566:SF1">
    <property type="entry name" value="AAA+ ATPASE DOMAIN-CONTAINING PROTEIN"/>
    <property type="match status" value="1"/>
</dbReference>
<proteinExistence type="predicted"/>
<evidence type="ECO:0000259" key="2">
    <source>
        <dbReference type="Pfam" id="PF13635"/>
    </source>
</evidence>
<accession>A0A948S0K1</accession>
<feature type="domain" description="AAA" evidence="1">
    <location>
        <begin position="2"/>
        <end position="121"/>
    </location>
</feature>
<comment type="caution">
    <text evidence="3">The sequence shown here is derived from an EMBL/GenBank/DDBJ whole genome shotgun (WGS) entry which is preliminary data.</text>
</comment>
<reference evidence="3" key="1">
    <citation type="submission" date="2021-05" db="EMBL/GenBank/DDBJ databases">
        <title>Energy efficiency and biological interactions define the core microbiome of deep oligotrophic groundwater.</title>
        <authorList>
            <person name="Mehrshad M."/>
            <person name="Lopez-Fernandez M."/>
            <person name="Bell E."/>
            <person name="Bernier-Latmani R."/>
            <person name="Bertilsson S."/>
            <person name="Dopson M."/>
        </authorList>
    </citation>
    <scope>NUCLEOTIDE SEQUENCE</scope>
    <source>
        <strain evidence="3">Modern_marine.mb.64</strain>
    </source>
</reference>
<dbReference type="EMBL" id="JAHJDP010000114">
    <property type="protein sequence ID" value="MBU2693118.1"/>
    <property type="molecule type" value="Genomic_DNA"/>
</dbReference>
<feature type="domain" description="DUF4143" evidence="2">
    <location>
        <begin position="179"/>
        <end position="327"/>
    </location>
</feature>
<dbReference type="Pfam" id="PF13635">
    <property type="entry name" value="DUF4143"/>
    <property type="match status" value="1"/>
</dbReference>
<dbReference type="AlphaFoldDB" id="A0A948S0K1"/>
<dbReference type="PANTHER" id="PTHR43566">
    <property type="entry name" value="CONSERVED PROTEIN"/>
    <property type="match status" value="1"/>
</dbReference>
<dbReference type="InterPro" id="IPR025420">
    <property type="entry name" value="DUF4143"/>
</dbReference>
<evidence type="ECO:0000313" key="4">
    <source>
        <dbReference type="Proteomes" id="UP000777784"/>
    </source>
</evidence>
<dbReference type="SUPFAM" id="SSF52540">
    <property type="entry name" value="P-loop containing nucleoside triphosphate hydrolases"/>
    <property type="match status" value="1"/>
</dbReference>
<dbReference type="Proteomes" id="UP000777784">
    <property type="component" value="Unassembled WGS sequence"/>
</dbReference>
<gene>
    <name evidence="3" type="ORF">KJ970_19550</name>
</gene>
<organism evidence="3 4">
    <name type="scientific">Eiseniibacteriota bacterium</name>
    <dbReference type="NCBI Taxonomy" id="2212470"/>
    <lineage>
        <taxon>Bacteria</taxon>
        <taxon>Candidatus Eiseniibacteriota</taxon>
    </lineage>
</organism>